<dbReference type="InParanoid" id="D8LQE5"/>
<feature type="chain" id="PRO_5003117410" description="3-methyladenine DNA glycosylase" evidence="1">
    <location>
        <begin position="28"/>
        <end position="423"/>
    </location>
</feature>
<keyword evidence="1" id="KW-0732">Signal</keyword>
<dbReference type="EMBL" id="FN648818">
    <property type="protein sequence ID" value="CBN78709.1"/>
    <property type="molecule type" value="Genomic_DNA"/>
</dbReference>
<evidence type="ECO:0000313" key="2">
    <source>
        <dbReference type="EMBL" id="CBN78709.1"/>
    </source>
</evidence>
<gene>
    <name evidence="2" type="ORF">Esi_0006_0058</name>
</gene>
<dbReference type="Proteomes" id="UP000002630">
    <property type="component" value="Linkage Group LG04"/>
</dbReference>
<name>D8LQE5_ECTSI</name>
<dbReference type="EMBL" id="FN649729">
    <property type="protein sequence ID" value="CBN78709.1"/>
    <property type="molecule type" value="Genomic_DNA"/>
</dbReference>
<dbReference type="AlphaFoldDB" id="D8LQE5"/>
<evidence type="ECO:0000256" key="1">
    <source>
        <dbReference type="SAM" id="SignalP"/>
    </source>
</evidence>
<evidence type="ECO:0000313" key="3">
    <source>
        <dbReference type="Proteomes" id="UP000002630"/>
    </source>
</evidence>
<dbReference type="eggNOG" id="ENOG502S13W">
    <property type="taxonomic scope" value="Eukaryota"/>
</dbReference>
<feature type="signal peptide" evidence="1">
    <location>
        <begin position="1"/>
        <end position="27"/>
    </location>
</feature>
<dbReference type="OMA" id="NMDLYKW"/>
<sequence length="423" mass="47028">MSSARRLARALMAVSTFLRAPWGVSLAVKATINARPRPPGASTWSGYHRSSSCGGRGVTAVRQRAVATGSGEAAVLSEPVDVRVEDASKSAAEGVEVSQREVLSREAWMARAEAHRKRVRSLTNGSVHHDKSDPIFNFLFEYYHFKPRMLLQWTPGFDAYLLDADPSLKGCPLPQKAWESGPGAGGSYNPFGLDNNRRVQVQWMRDLLQATTSRAPVLHCFGLHEWAMLYRPRGAEEAGIDARSVHQTLPLRVSQDEINAMVEGRGGALACTHFDAFRFFTPEAKPLNPVQLERVGQRSNDQPGCVHANMDLFKWALRLWPLLPSEKLANALELAVSCRMLDMRASPYDLTAHGKVPDTVVGRGGGRVGGLPPEAWDPTPVRIETEEGRKEYQQAQAELYQRSMPVRRSLMRHMDRLLDVWGR</sequence>
<proteinExistence type="predicted"/>
<evidence type="ECO:0008006" key="4">
    <source>
        <dbReference type="Google" id="ProtNLM"/>
    </source>
</evidence>
<reference evidence="2 3" key="1">
    <citation type="journal article" date="2010" name="Nature">
        <title>The Ectocarpus genome and the independent evolution of multicellularity in brown algae.</title>
        <authorList>
            <person name="Cock J.M."/>
            <person name="Sterck L."/>
            <person name="Rouze P."/>
            <person name="Scornet D."/>
            <person name="Allen A.E."/>
            <person name="Amoutzias G."/>
            <person name="Anthouard V."/>
            <person name="Artiguenave F."/>
            <person name="Aury J.M."/>
            <person name="Badger J.H."/>
            <person name="Beszteri B."/>
            <person name="Billiau K."/>
            <person name="Bonnet E."/>
            <person name="Bothwell J.H."/>
            <person name="Bowler C."/>
            <person name="Boyen C."/>
            <person name="Brownlee C."/>
            <person name="Carrano C.J."/>
            <person name="Charrier B."/>
            <person name="Cho G.Y."/>
            <person name="Coelho S.M."/>
            <person name="Collen J."/>
            <person name="Corre E."/>
            <person name="Da Silva C."/>
            <person name="Delage L."/>
            <person name="Delaroque N."/>
            <person name="Dittami S.M."/>
            <person name="Doulbeau S."/>
            <person name="Elias M."/>
            <person name="Farnham G."/>
            <person name="Gachon C.M."/>
            <person name="Gschloessl B."/>
            <person name="Heesch S."/>
            <person name="Jabbari K."/>
            <person name="Jubin C."/>
            <person name="Kawai H."/>
            <person name="Kimura K."/>
            <person name="Kloareg B."/>
            <person name="Kupper F.C."/>
            <person name="Lang D."/>
            <person name="Le Bail A."/>
            <person name="Leblanc C."/>
            <person name="Lerouge P."/>
            <person name="Lohr M."/>
            <person name="Lopez P.J."/>
            <person name="Martens C."/>
            <person name="Maumus F."/>
            <person name="Michel G."/>
            <person name="Miranda-Saavedra D."/>
            <person name="Morales J."/>
            <person name="Moreau H."/>
            <person name="Motomura T."/>
            <person name="Nagasato C."/>
            <person name="Napoli C.A."/>
            <person name="Nelson D.R."/>
            <person name="Nyvall-Collen P."/>
            <person name="Peters A.F."/>
            <person name="Pommier C."/>
            <person name="Potin P."/>
            <person name="Poulain J."/>
            <person name="Quesneville H."/>
            <person name="Read B."/>
            <person name="Rensing S.A."/>
            <person name="Ritter A."/>
            <person name="Rousvoal S."/>
            <person name="Samanta M."/>
            <person name="Samson G."/>
            <person name="Schroeder D.C."/>
            <person name="Segurens B."/>
            <person name="Strittmatter M."/>
            <person name="Tonon T."/>
            <person name="Tregear J.W."/>
            <person name="Valentin K."/>
            <person name="von Dassow P."/>
            <person name="Yamagishi T."/>
            <person name="Van de Peer Y."/>
            <person name="Wincker P."/>
        </authorList>
    </citation>
    <scope>NUCLEOTIDE SEQUENCE [LARGE SCALE GENOMIC DNA]</scope>
    <source>
        <strain evidence="3">Ec32 / CCAP1310/4</strain>
    </source>
</reference>
<organism evidence="2 3">
    <name type="scientific">Ectocarpus siliculosus</name>
    <name type="common">Brown alga</name>
    <name type="synonym">Conferva siliculosa</name>
    <dbReference type="NCBI Taxonomy" id="2880"/>
    <lineage>
        <taxon>Eukaryota</taxon>
        <taxon>Sar</taxon>
        <taxon>Stramenopiles</taxon>
        <taxon>Ochrophyta</taxon>
        <taxon>PX clade</taxon>
        <taxon>Phaeophyceae</taxon>
        <taxon>Ectocarpales</taxon>
        <taxon>Ectocarpaceae</taxon>
        <taxon>Ectocarpus</taxon>
    </lineage>
</organism>
<keyword evidence="3" id="KW-1185">Reference proteome</keyword>
<accession>D8LQE5</accession>
<dbReference type="OrthoDB" id="10264981at2759"/>
<protein>
    <recommendedName>
        <fullName evidence="4">3-methyladenine DNA glycosylase</fullName>
    </recommendedName>
</protein>